<feature type="chain" id="PRO_5004928495" description="AT-hook motif nuclear-localized protein" evidence="7">
    <location>
        <begin position="20"/>
        <end position="169"/>
    </location>
</feature>
<keyword evidence="6" id="KW-0812">Transmembrane</keyword>
<dbReference type="PANTHER" id="PTHR31500:SF45">
    <property type="entry name" value="AT-HOOK MOTIF NUCLEAR-LOCALIZED PROTEIN"/>
    <property type="match status" value="1"/>
</dbReference>
<dbReference type="STRING" id="981085.W9RBZ4"/>
<dbReference type="Proteomes" id="UP000030645">
    <property type="component" value="Unassembled WGS sequence"/>
</dbReference>
<accession>W9RBZ4</accession>
<dbReference type="eggNOG" id="ENOG502SINA">
    <property type="taxonomic scope" value="Eukaryota"/>
</dbReference>
<name>W9RBZ4_9ROSA</name>
<dbReference type="PROSITE" id="PS51742">
    <property type="entry name" value="PPC"/>
    <property type="match status" value="1"/>
</dbReference>
<feature type="domain" description="PPC" evidence="8">
    <location>
        <begin position="1"/>
        <end position="95"/>
    </location>
</feature>
<keyword evidence="7" id="KW-0732">Signal</keyword>
<dbReference type="AlphaFoldDB" id="W9RBZ4"/>
<comment type="subcellular location">
    <subcellularLocation>
        <location evidence="5">Nucleus</location>
    </subcellularLocation>
</comment>
<dbReference type="InterPro" id="IPR039605">
    <property type="entry name" value="AHL"/>
</dbReference>
<feature type="transmembrane region" description="Helical" evidence="6">
    <location>
        <begin position="50"/>
        <end position="71"/>
    </location>
</feature>
<protein>
    <recommendedName>
        <fullName evidence="5">AT-hook motif nuclear-localized protein</fullName>
    </recommendedName>
</protein>
<evidence type="ECO:0000256" key="6">
    <source>
        <dbReference type="SAM" id="Phobius"/>
    </source>
</evidence>
<dbReference type="GO" id="GO:0003680">
    <property type="term" value="F:minor groove of adenine-thymine-rich DNA binding"/>
    <property type="evidence" value="ECO:0007669"/>
    <property type="project" value="UniProtKB-UniRule"/>
</dbReference>
<feature type="signal peptide" evidence="7">
    <location>
        <begin position="1"/>
        <end position="19"/>
    </location>
</feature>
<sequence>MWFVVICMLQGLFEILTLSGSHVLNSTSGPQQRQNGTLSVSLAKPDGRVFGGGVVGSMIAAGPIQIVVGSFKQDISSQLRRLSGESAVANVLASPDLVRVPVMMAPTNVDERNLTSAFLESAHGGAAGNSIAANQHMSHTSLLNLGQNAFQAMSDQRTPPDSKSNFVHL</sequence>
<dbReference type="KEGG" id="mnt:21397257"/>
<gene>
    <name evidence="9" type="ORF">L484_014107</name>
</gene>
<keyword evidence="4 5" id="KW-0539">Nucleus</keyword>
<dbReference type="Pfam" id="PF03479">
    <property type="entry name" value="PCC"/>
    <property type="match status" value="1"/>
</dbReference>
<evidence type="ECO:0000256" key="7">
    <source>
        <dbReference type="SAM" id="SignalP"/>
    </source>
</evidence>
<evidence type="ECO:0000313" key="10">
    <source>
        <dbReference type="Proteomes" id="UP000030645"/>
    </source>
</evidence>
<keyword evidence="2 5" id="KW-0238">DNA-binding</keyword>
<dbReference type="EMBL" id="KE344847">
    <property type="protein sequence ID" value="EXB81623.1"/>
    <property type="molecule type" value="Genomic_DNA"/>
</dbReference>
<keyword evidence="3 5" id="KW-0804">Transcription</keyword>
<dbReference type="PANTHER" id="PTHR31500">
    <property type="entry name" value="AT-HOOK MOTIF NUCLEAR-LOCALIZED PROTEIN 9"/>
    <property type="match status" value="1"/>
</dbReference>
<proteinExistence type="predicted"/>
<dbReference type="Gene3D" id="3.30.1330.80">
    <property type="entry name" value="Hypothetical protein, similar to alpha- acetolactate decarboxylase, domain 2"/>
    <property type="match status" value="1"/>
</dbReference>
<evidence type="ECO:0000256" key="2">
    <source>
        <dbReference type="ARBA" id="ARBA00023125"/>
    </source>
</evidence>
<keyword evidence="6" id="KW-0472">Membrane</keyword>
<reference evidence="10" key="1">
    <citation type="submission" date="2013-01" db="EMBL/GenBank/DDBJ databases">
        <title>Draft Genome Sequence of a Mulberry Tree, Morus notabilis C.K. Schneid.</title>
        <authorList>
            <person name="He N."/>
            <person name="Zhao S."/>
        </authorList>
    </citation>
    <scope>NUCLEOTIDE SEQUENCE</scope>
</reference>
<dbReference type="OrthoDB" id="1588495at2759"/>
<evidence type="ECO:0000313" key="9">
    <source>
        <dbReference type="EMBL" id="EXB81623.1"/>
    </source>
</evidence>
<evidence type="ECO:0000256" key="5">
    <source>
        <dbReference type="RuleBase" id="RU367031"/>
    </source>
</evidence>
<evidence type="ECO:0000256" key="4">
    <source>
        <dbReference type="ARBA" id="ARBA00023242"/>
    </source>
</evidence>
<evidence type="ECO:0000256" key="3">
    <source>
        <dbReference type="ARBA" id="ARBA00023163"/>
    </source>
</evidence>
<evidence type="ECO:0000259" key="8">
    <source>
        <dbReference type="PROSITE" id="PS51742"/>
    </source>
</evidence>
<comment type="domain">
    <text evidence="5">The PPC domain mediates interactions between AHL proteins.</text>
</comment>
<keyword evidence="1 5" id="KW-0805">Transcription regulation</keyword>
<keyword evidence="10" id="KW-1185">Reference proteome</keyword>
<comment type="function">
    <text evidence="5">Transcription factor that specifically binds AT-rich DNA sequences related to the nuclear matrix attachment regions (MARs).</text>
</comment>
<organism evidence="9 10">
    <name type="scientific">Morus notabilis</name>
    <dbReference type="NCBI Taxonomy" id="981085"/>
    <lineage>
        <taxon>Eukaryota</taxon>
        <taxon>Viridiplantae</taxon>
        <taxon>Streptophyta</taxon>
        <taxon>Embryophyta</taxon>
        <taxon>Tracheophyta</taxon>
        <taxon>Spermatophyta</taxon>
        <taxon>Magnoliopsida</taxon>
        <taxon>eudicotyledons</taxon>
        <taxon>Gunneridae</taxon>
        <taxon>Pentapetalae</taxon>
        <taxon>rosids</taxon>
        <taxon>fabids</taxon>
        <taxon>Rosales</taxon>
        <taxon>Moraceae</taxon>
        <taxon>Moreae</taxon>
        <taxon>Morus</taxon>
    </lineage>
</organism>
<dbReference type="GO" id="GO:0005634">
    <property type="term" value="C:nucleus"/>
    <property type="evidence" value="ECO:0007669"/>
    <property type="project" value="UniProtKB-SubCell"/>
</dbReference>
<keyword evidence="6" id="KW-1133">Transmembrane helix</keyword>
<evidence type="ECO:0000256" key="1">
    <source>
        <dbReference type="ARBA" id="ARBA00023015"/>
    </source>
</evidence>
<dbReference type="InterPro" id="IPR005175">
    <property type="entry name" value="PPC_dom"/>
</dbReference>
<dbReference type="SUPFAM" id="SSF117856">
    <property type="entry name" value="AF0104/ALDC/Ptd012-like"/>
    <property type="match status" value="1"/>
</dbReference>